<dbReference type="Proteomes" id="UP001175261">
    <property type="component" value="Unassembled WGS sequence"/>
</dbReference>
<feature type="region of interest" description="Disordered" evidence="2">
    <location>
        <begin position="1"/>
        <end position="26"/>
    </location>
</feature>
<keyword evidence="4" id="KW-1185">Reference proteome</keyword>
<dbReference type="AlphaFoldDB" id="A0AA39GCZ0"/>
<dbReference type="PANTHER" id="PTHR33886:SF8">
    <property type="entry name" value="UNSATURATED RHAMNOGALACTURONAN HYDROLASE (EUROFUNG)"/>
    <property type="match status" value="1"/>
</dbReference>
<accession>A0AA39GCZ0</accession>
<dbReference type="Gene3D" id="1.50.10.10">
    <property type="match status" value="1"/>
</dbReference>
<evidence type="ECO:0000256" key="2">
    <source>
        <dbReference type="SAM" id="MobiDB-lite"/>
    </source>
</evidence>
<dbReference type="SUPFAM" id="SSF48208">
    <property type="entry name" value="Six-hairpin glycosidases"/>
    <property type="match status" value="1"/>
</dbReference>
<evidence type="ECO:0008006" key="5">
    <source>
        <dbReference type="Google" id="ProtNLM"/>
    </source>
</evidence>
<dbReference type="GO" id="GO:0016787">
    <property type="term" value="F:hydrolase activity"/>
    <property type="evidence" value="ECO:0007669"/>
    <property type="project" value="UniProtKB-KW"/>
</dbReference>
<keyword evidence="1" id="KW-0378">Hydrolase</keyword>
<dbReference type="EMBL" id="JAPDFR010000008">
    <property type="protein sequence ID" value="KAK0384403.1"/>
    <property type="molecule type" value="Genomic_DNA"/>
</dbReference>
<evidence type="ECO:0000256" key="1">
    <source>
        <dbReference type="ARBA" id="ARBA00022801"/>
    </source>
</evidence>
<evidence type="ECO:0000313" key="3">
    <source>
        <dbReference type="EMBL" id="KAK0384403.1"/>
    </source>
</evidence>
<dbReference type="GO" id="GO:0005975">
    <property type="term" value="P:carbohydrate metabolic process"/>
    <property type="evidence" value="ECO:0007669"/>
    <property type="project" value="InterPro"/>
</dbReference>
<evidence type="ECO:0000313" key="4">
    <source>
        <dbReference type="Proteomes" id="UP001175261"/>
    </source>
</evidence>
<dbReference type="InterPro" id="IPR010905">
    <property type="entry name" value="Glyco_hydro_88"/>
</dbReference>
<reference evidence="3" key="1">
    <citation type="submission" date="2022-10" db="EMBL/GenBank/DDBJ databases">
        <title>Determination and structural analysis of whole genome sequence of Sarocladium strictum F4-1.</title>
        <authorList>
            <person name="Hu L."/>
            <person name="Jiang Y."/>
        </authorList>
    </citation>
    <scope>NUCLEOTIDE SEQUENCE</scope>
    <source>
        <strain evidence="3">F4-1</strain>
    </source>
</reference>
<dbReference type="Pfam" id="PF07470">
    <property type="entry name" value="Glyco_hydro_88"/>
    <property type="match status" value="1"/>
</dbReference>
<protein>
    <recommendedName>
        <fullName evidence="5">Unsaturated rhamnogalacturonyl hydrolase</fullName>
    </recommendedName>
</protein>
<dbReference type="InterPro" id="IPR012341">
    <property type="entry name" value="6hp_glycosidase-like_sf"/>
</dbReference>
<gene>
    <name evidence="3" type="ORF">NLU13_8490</name>
</gene>
<sequence length="430" mass="48767">MPSEAVHRKGPEQVYSDEKGTVDGQVDPDIRIRSTASPALFRPPLSMLFLHLLSGFAIVAAHIARGQPPEDWSVNIVESTMSRFTPETIGSWEYFVSLYLMGQYMVYKRTGEERYMRYIRDWADRWFDEDGNFTETISTLDNIQAGNVMLIVYAETGDDKYKGAAQVVRDRFNDYPRTSDGAFWHGPTLRHQVWADGSFMANPFLGRWGHMFGESRYTDDETLEQIMVYGDHLQQQDTGLLLHAYDESREAAWADPVTGLSGAQWCRAMGWYGLAITDLLLLVPENHPSRSPVLARLHDFLSGAQQAQDRDTGRWFEVVNRPEDEENWTETSCSAMFTYTADIALKQGWLQDQKGRYGTMVKNGLAGVMDQVRKNAHGLTDVFEIVVGTNVGDLQFYYDRPRETNDLHGLGAVLLMNEQVLHGGHITIGK</sequence>
<feature type="compositionally biased region" description="Basic and acidic residues" evidence="2">
    <location>
        <begin position="1"/>
        <end position="21"/>
    </location>
</feature>
<dbReference type="PANTHER" id="PTHR33886">
    <property type="entry name" value="UNSATURATED RHAMNOGALACTURONAN HYDROLASE (EUROFUNG)"/>
    <property type="match status" value="1"/>
</dbReference>
<dbReference type="InterPro" id="IPR008928">
    <property type="entry name" value="6-hairpin_glycosidase_sf"/>
</dbReference>
<name>A0AA39GCZ0_SARSR</name>
<comment type="caution">
    <text evidence="3">The sequence shown here is derived from an EMBL/GenBank/DDBJ whole genome shotgun (WGS) entry which is preliminary data.</text>
</comment>
<organism evidence="3 4">
    <name type="scientific">Sarocladium strictum</name>
    <name type="common">Black bundle disease fungus</name>
    <name type="synonym">Acremonium strictum</name>
    <dbReference type="NCBI Taxonomy" id="5046"/>
    <lineage>
        <taxon>Eukaryota</taxon>
        <taxon>Fungi</taxon>
        <taxon>Dikarya</taxon>
        <taxon>Ascomycota</taxon>
        <taxon>Pezizomycotina</taxon>
        <taxon>Sordariomycetes</taxon>
        <taxon>Hypocreomycetidae</taxon>
        <taxon>Hypocreales</taxon>
        <taxon>Sarocladiaceae</taxon>
        <taxon>Sarocladium</taxon>
    </lineage>
</organism>
<dbReference type="InterPro" id="IPR052043">
    <property type="entry name" value="PolySaccharide_Degr_Enz"/>
</dbReference>
<proteinExistence type="predicted"/>